<dbReference type="PANTHER" id="PTHR30363:SF44">
    <property type="entry name" value="AGA OPERON TRANSCRIPTIONAL REPRESSOR-RELATED"/>
    <property type="match status" value="1"/>
</dbReference>
<dbReference type="InterPro" id="IPR037171">
    <property type="entry name" value="NagB/RpiA_transferase-like"/>
</dbReference>
<keyword evidence="1" id="KW-0805">Transcription regulation</keyword>
<dbReference type="SMART" id="SM00420">
    <property type="entry name" value="HTH_DEOR"/>
    <property type="match status" value="1"/>
</dbReference>
<comment type="caution">
    <text evidence="4">The sequence shown here is derived from an EMBL/GenBank/DDBJ whole genome shotgun (WGS) entry which is preliminary data.</text>
</comment>
<gene>
    <name evidence="4" type="ORF">E3J95_02910</name>
</gene>
<dbReference type="InterPro" id="IPR036390">
    <property type="entry name" value="WH_DNA-bd_sf"/>
</dbReference>
<proteinExistence type="predicted"/>
<name>A0A523QK78_UNCAE</name>
<dbReference type="PROSITE" id="PS51000">
    <property type="entry name" value="HTH_DEOR_2"/>
    <property type="match status" value="1"/>
</dbReference>
<evidence type="ECO:0000256" key="2">
    <source>
        <dbReference type="ARBA" id="ARBA00023163"/>
    </source>
</evidence>
<protein>
    <submittedName>
        <fullName evidence="4">DeoR/GlpR transcriptional regulator</fullName>
    </submittedName>
</protein>
<evidence type="ECO:0000256" key="1">
    <source>
        <dbReference type="ARBA" id="ARBA00023015"/>
    </source>
</evidence>
<dbReference type="InterPro" id="IPR050313">
    <property type="entry name" value="Carb_Metab_HTH_regulators"/>
</dbReference>
<sequence>MLPEIRRRKIFQLIAANPGEVLEVSRLIEEFNVSVSTIRRDLILMEREGQVKRVFGGVTLASQSEHDILFEYRVNLNKMEKKRIGAAAARMIESREVIMLDSGTTTLEIAKHIDPTIKDLVVITTSLDIAVTLATRRNIKVILPGGELDSRTHGLFGPLVEETTKKIKIDKLFMGTGGISEQHLTNFNMQTLRNRRLAISRAKQIIAVADHTKFEKEGFVPLVPLSSVHKIIIDKETPPEKVAQLRKQVEVVLV</sequence>
<dbReference type="PANTHER" id="PTHR30363">
    <property type="entry name" value="HTH-TYPE TRANSCRIPTIONAL REGULATOR SRLR-RELATED"/>
    <property type="match status" value="1"/>
</dbReference>
<dbReference type="Proteomes" id="UP000320781">
    <property type="component" value="Unassembled WGS sequence"/>
</dbReference>
<reference evidence="4 5" key="1">
    <citation type="submission" date="2019-03" db="EMBL/GenBank/DDBJ databases">
        <title>Metabolic potential of uncultured bacteria and archaea associated with petroleum seepage in deep-sea sediments.</title>
        <authorList>
            <person name="Dong X."/>
            <person name="Hubert C."/>
        </authorList>
    </citation>
    <scope>NUCLEOTIDE SEQUENCE [LARGE SCALE GENOMIC DNA]</scope>
    <source>
        <strain evidence="4">E44_bin92</strain>
    </source>
</reference>
<dbReference type="InterPro" id="IPR001034">
    <property type="entry name" value="DeoR_HTH"/>
</dbReference>
<evidence type="ECO:0000313" key="4">
    <source>
        <dbReference type="EMBL" id="TES86073.1"/>
    </source>
</evidence>
<dbReference type="EMBL" id="SOKU01000136">
    <property type="protein sequence ID" value="TES86073.1"/>
    <property type="molecule type" value="Genomic_DNA"/>
</dbReference>
<feature type="domain" description="HTH deoR-type" evidence="3">
    <location>
        <begin position="5"/>
        <end position="60"/>
    </location>
</feature>
<keyword evidence="2" id="KW-0804">Transcription</keyword>
<dbReference type="InterPro" id="IPR014036">
    <property type="entry name" value="DeoR-like_C"/>
</dbReference>
<accession>A0A523QK78</accession>
<organism evidence="4 5">
    <name type="scientific">Aerophobetes bacterium</name>
    <dbReference type="NCBI Taxonomy" id="2030807"/>
    <lineage>
        <taxon>Bacteria</taxon>
        <taxon>Candidatus Aerophobota</taxon>
    </lineage>
</organism>
<evidence type="ECO:0000313" key="5">
    <source>
        <dbReference type="Proteomes" id="UP000320781"/>
    </source>
</evidence>
<evidence type="ECO:0000259" key="3">
    <source>
        <dbReference type="PROSITE" id="PS51000"/>
    </source>
</evidence>
<dbReference type="Pfam" id="PF00455">
    <property type="entry name" value="DeoRC"/>
    <property type="match status" value="1"/>
</dbReference>
<dbReference type="SMART" id="SM01134">
    <property type="entry name" value="DeoRC"/>
    <property type="match status" value="1"/>
</dbReference>
<dbReference type="AlphaFoldDB" id="A0A523QK78"/>
<dbReference type="PRINTS" id="PR00037">
    <property type="entry name" value="HTHLACR"/>
</dbReference>
<dbReference type="SUPFAM" id="SSF100950">
    <property type="entry name" value="NagB/RpiA/CoA transferase-like"/>
    <property type="match status" value="1"/>
</dbReference>
<dbReference type="Pfam" id="PF08220">
    <property type="entry name" value="HTH_DeoR"/>
    <property type="match status" value="1"/>
</dbReference>
<dbReference type="Gene3D" id="3.40.50.1360">
    <property type="match status" value="1"/>
</dbReference>
<dbReference type="GO" id="GO:0003700">
    <property type="term" value="F:DNA-binding transcription factor activity"/>
    <property type="evidence" value="ECO:0007669"/>
    <property type="project" value="InterPro"/>
</dbReference>
<dbReference type="SUPFAM" id="SSF46785">
    <property type="entry name" value="Winged helix' DNA-binding domain"/>
    <property type="match status" value="1"/>
</dbReference>